<evidence type="ECO:0000313" key="4">
    <source>
        <dbReference type="Proteomes" id="UP001168524"/>
    </source>
</evidence>
<evidence type="ECO:0000256" key="1">
    <source>
        <dbReference type="SAM" id="Coils"/>
    </source>
</evidence>
<reference evidence="3" key="1">
    <citation type="submission" date="2023-06" db="EMBL/GenBank/DDBJ databases">
        <title>Two novel species of Acinetobacter isolated from motorbike repairing workshop in Vietnam.</title>
        <authorList>
            <person name="Le N.T.T."/>
        </authorList>
    </citation>
    <scope>NUCLEOTIDE SEQUENCE</scope>
    <source>
        <strain evidence="3">VNH17</strain>
    </source>
</reference>
<organism evidence="3 4">
    <name type="scientific">Acinetobacter thutiue</name>
    <dbReference type="NCBI Taxonomy" id="2998078"/>
    <lineage>
        <taxon>Bacteria</taxon>
        <taxon>Pseudomonadati</taxon>
        <taxon>Pseudomonadota</taxon>
        <taxon>Gammaproteobacteria</taxon>
        <taxon>Moraxellales</taxon>
        <taxon>Moraxellaceae</taxon>
        <taxon>Acinetobacter</taxon>
    </lineage>
</organism>
<feature type="transmembrane region" description="Helical" evidence="2">
    <location>
        <begin position="98"/>
        <end position="117"/>
    </location>
</feature>
<keyword evidence="1" id="KW-0175">Coiled coil</keyword>
<keyword evidence="2" id="KW-0812">Transmembrane</keyword>
<evidence type="ECO:0000313" key="3">
    <source>
        <dbReference type="EMBL" id="MDN0013359.1"/>
    </source>
</evidence>
<feature type="transmembrane region" description="Helical" evidence="2">
    <location>
        <begin position="67"/>
        <end position="86"/>
    </location>
</feature>
<keyword evidence="2" id="KW-0472">Membrane</keyword>
<keyword evidence="4" id="KW-1185">Reference proteome</keyword>
<gene>
    <name evidence="3" type="ORF">QTA56_03765</name>
</gene>
<sequence length="137" mass="16355">MALDKEQANRLAEQIIQQAEQQNITARNNKRIYIPLVYHFTPLMKLEPYQQEDVLLKARELALDHPIYQKVLYVYSLFILHFLIYIVKTSDFITRFDIYITMLLCLGLVLFEIYRGYLAHHYVLKILNTYPKTDQLS</sequence>
<protein>
    <submittedName>
        <fullName evidence="3">Uncharacterized protein</fullName>
    </submittedName>
</protein>
<comment type="caution">
    <text evidence="3">The sequence shown here is derived from an EMBL/GenBank/DDBJ whole genome shotgun (WGS) entry which is preliminary data.</text>
</comment>
<dbReference type="RefSeq" id="WP_267979608.1">
    <property type="nucleotide sequence ID" value="NZ_JAPQKF010000001.1"/>
</dbReference>
<name>A0ABT7WL07_9GAMM</name>
<accession>A0ABT7WL07</accession>
<dbReference type="EMBL" id="JAUDZE010000001">
    <property type="protein sequence ID" value="MDN0013359.1"/>
    <property type="molecule type" value="Genomic_DNA"/>
</dbReference>
<feature type="coiled-coil region" evidence="1">
    <location>
        <begin position="2"/>
        <end position="29"/>
    </location>
</feature>
<evidence type="ECO:0000256" key="2">
    <source>
        <dbReference type="SAM" id="Phobius"/>
    </source>
</evidence>
<keyword evidence="2" id="KW-1133">Transmembrane helix</keyword>
<dbReference type="Proteomes" id="UP001168524">
    <property type="component" value="Unassembled WGS sequence"/>
</dbReference>
<proteinExistence type="predicted"/>